<dbReference type="InterPro" id="IPR002734">
    <property type="entry name" value="RibDG_C"/>
</dbReference>
<dbReference type="Proteomes" id="UP000292686">
    <property type="component" value="Unassembled WGS sequence"/>
</dbReference>
<feature type="domain" description="Bacterial bifunctional deaminase-reductase C-terminal" evidence="4">
    <location>
        <begin position="18"/>
        <end position="223"/>
    </location>
</feature>
<evidence type="ECO:0000313" key="8">
    <source>
        <dbReference type="Proteomes" id="UP000581087"/>
    </source>
</evidence>
<dbReference type="PANTHER" id="PTHR38011">
    <property type="entry name" value="DIHYDROFOLATE REDUCTASE FAMILY PROTEIN (AFU_ORTHOLOGUE AFUA_8G06820)"/>
    <property type="match status" value="1"/>
</dbReference>
<comment type="pathway">
    <text evidence="1">Cofactor biosynthesis; riboflavin biosynthesis.</text>
</comment>
<dbReference type="Gene3D" id="3.40.430.10">
    <property type="entry name" value="Dihydrofolate Reductase, subunit A"/>
    <property type="match status" value="1"/>
</dbReference>
<keyword evidence="3" id="KW-0560">Oxidoreductase</keyword>
<dbReference type="NCBIfam" id="NF010663">
    <property type="entry name" value="PRK14059.1-1"/>
    <property type="match status" value="1"/>
</dbReference>
<dbReference type="PANTHER" id="PTHR38011:SF7">
    <property type="entry name" value="2,5-DIAMINO-6-RIBOSYLAMINO-4(3H)-PYRIMIDINONE 5'-PHOSPHATE REDUCTASE"/>
    <property type="match status" value="1"/>
</dbReference>
<dbReference type="SUPFAM" id="SSF53597">
    <property type="entry name" value="Dihydrofolate reductase-like"/>
    <property type="match status" value="1"/>
</dbReference>
<evidence type="ECO:0000256" key="3">
    <source>
        <dbReference type="ARBA" id="ARBA00023002"/>
    </source>
</evidence>
<reference evidence="6 7" key="1">
    <citation type="submission" date="2019-01" db="EMBL/GenBank/DDBJ databases">
        <title>Agromyces.</title>
        <authorList>
            <person name="Li J."/>
        </authorList>
    </citation>
    <scope>NUCLEOTIDE SEQUENCE [LARGE SCALE GENOMIC DNA]</scope>
    <source>
        <strain evidence="6 7">DSM 23870</strain>
    </source>
</reference>
<proteinExistence type="predicted"/>
<dbReference type="GO" id="GO:0008703">
    <property type="term" value="F:5-amino-6-(5-phosphoribosylamino)uracil reductase activity"/>
    <property type="evidence" value="ECO:0007669"/>
    <property type="project" value="InterPro"/>
</dbReference>
<protein>
    <submittedName>
        <fullName evidence="6">Pyrimidine reductase family protein</fullName>
    </submittedName>
    <submittedName>
        <fullName evidence="5">Riboflavin biosynthesis pyrimidine reductase</fullName>
    </submittedName>
</protein>
<evidence type="ECO:0000313" key="5">
    <source>
        <dbReference type="EMBL" id="NYD68634.1"/>
    </source>
</evidence>
<evidence type="ECO:0000256" key="1">
    <source>
        <dbReference type="ARBA" id="ARBA00005104"/>
    </source>
</evidence>
<comment type="caution">
    <text evidence="6">The sequence shown here is derived from an EMBL/GenBank/DDBJ whole genome shotgun (WGS) entry which is preliminary data.</text>
</comment>
<evidence type="ECO:0000313" key="6">
    <source>
        <dbReference type="EMBL" id="RXZ86008.1"/>
    </source>
</evidence>
<dbReference type="RefSeq" id="WP_129175619.1">
    <property type="nucleotide sequence ID" value="NZ_JACCBI010000001.1"/>
</dbReference>
<evidence type="ECO:0000313" key="7">
    <source>
        <dbReference type="Proteomes" id="UP000292686"/>
    </source>
</evidence>
<dbReference type="EMBL" id="SDPM01000006">
    <property type="protein sequence ID" value="RXZ86008.1"/>
    <property type="molecule type" value="Genomic_DNA"/>
</dbReference>
<accession>A0A4Q2M2L8</accession>
<gene>
    <name evidence="5" type="ORF">BJ972_003153</name>
    <name evidence="6" type="ORF">ESP50_12435</name>
</gene>
<dbReference type="InterPro" id="IPR024072">
    <property type="entry name" value="DHFR-like_dom_sf"/>
</dbReference>
<organism evidence="6 7">
    <name type="scientific">Agromyces atrinae</name>
    <dbReference type="NCBI Taxonomy" id="592376"/>
    <lineage>
        <taxon>Bacteria</taxon>
        <taxon>Bacillati</taxon>
        <taxon>Actinomycetota</taxon>
        <taxon>Actinomycetes</taxon>
        <taxon>Micrococcales</taxon>
        <taxon>Microbacteriaceae</taxon>
        <taxon>Agromyces</taxon>
    </lineage>
</organism>
<name>A0A4Q2M2L8_9MICO</name>
<dbReference type="InterPro" id="IPR050765">
    <property type="entry name" value="Riboflavin_Biosynth_HTPR"/>
</dbReference>
<sequence length="232" mass="24767">MPERDWFEAYALPDRETPRVRANFVTSIDGAGTLGGRSGALGNETDQRIMHVLRSLADVIVVGAGTIRAEGYGGAALDETDVAWRRDHGLPDQPPFAIVSSRLDVDPRHPFFAEAVTRPLVVTHGASPVARREALAEVADVLVCGDDEVDASAVVAAFADRGQPQILTEGGPSLVGDFAAAGHLDEFCVTLSPSVVGGDATRIVRGAPEADRRMRLVHAIPDGDYVFLRYAR</sequence>
<reference evidence="5 8" key="2">
    <citation type="submission" date="2020-07" db="EMBL/GenBank/DDBJ databases">
        <title>Sequencing the genomes of 1000 actinobacteria strains.</title>
        <authorList>
            <person name="Klenk H.-P."/>
        </authorList>
    </citation>
    <scope>NUCLEOTIDE SEQUENCE [LARGE SCALE GENOMIC DNA]</scope>
    <source>
        <strain evidence="5 8">DSM 23870</strain>
    </source>
</reference>
<dbReference type="AlphaFoldDB" id="A0A4Q2M2L8"/>
<dbReference type="EMBL" id="JACCBI010000001">
    <property type="protein sequence ID" value="NYD68634.1"/>
    <property type="molecule type" value="Genomic_DNA"/>
</dbReference>
<keyword evidence="2" id="KW-0521">NADP</keyword>
<evidence type="ECO:0000256" key="2">
    <source>
        <dbReference type="ARBA" id="ARBA00022857"/>
    </source>
</evidence>
<evidence type="ECO:0000259" key="4">
    <source>
        <dbReference type="Pfam" id="PF01872"/>
    </source>
</evidence>
<dbReference type="OrthoDB" id="5243299at2"/>
<dbReference type="GO" id="GO:0009231">
    <property type="term" value="P:riboflavin biosynthetic process"/>
    <property type="evidence" value="ECO:0007669"/>
    <property type="project" value="InterPro"/>
</dbReference>
<keyword evidence="7" id="KW-1185">Reference proteome</keyword>
<dbReference type="Proteomes" id="UP000581087">
    <property type="component" value="Unassembled WGS sequence"/>
</dbReference>
<dbReference type="Pfam" id="PF01872">
    <property type="entry name" value="RibD_C"/>
    <property type="match status" value="1"/>
</dbReference>